<dbReference type="AlphaFoldDB" id="A0A1C5ACN8"/>
<evidence type="ECO:0000259" key="1">
    <source>
        <dbReference type="PROSITE" id="PS50943"/>
    </source>
</evidence>
<dbReference type="InterPro" id="IPR001387">
    <property type="entry name" value="Cro/C1-type_HTH"/>
</dbReference>
<dbReference type="GO" id="GO:0003677">
    <property type="term" value="F:DNA binding"/>
    <property type="evidence" value="ECO:0007669"/>
    <property type="project" value="InterPro"/>
</dbReference>
<dbReference type="Pfam" id="PF13560">
    <property type="entry name" value="HTH_31"/>
    <property type="match status" value="1"/>
</dbReference>
<evidence type="ECO:0000313" key="2">
    <source>
        <dbReference type="EMBL" id="SCF42831.1"/>
    </source>
</evidence>
<accession>A0A1C5ACN8</accession>
<evidence type="ECO:0000313" key="3">
    <source>
        <dbReference type="Proteomes" id="UP000198797"/>
    </source>
</evidence>
<dbReference type="InterPro" id="IPR011990">
    <property type="entry name" value="TPR-like_helical_dom_sf"/>
</dbReference>
<dbReference type="SUPFAM" id="SSF48452">
    <property type="entry name" value="TPR-like"/>
    <property type="match status" value="1"/>
</dbReference>
<keyword evidence="3" id="KW-1185">Reference proteome</keyword>
<dbReference type="SUPFAM" id="SSF47413">
    <property type="entry name" value="lambda repressor-like DNA-binding domains"/>
    <property type="match status" value="1"/>
</dbReference>
<proteinExistence type="predicted"/>
<reference evidence="3" key="1">
    <citation type="submission" date="2016-06" db="EMBL/GenBank/DDBJ databases">
        <authorList>
            <person name="Varghese N."/>
            <person name="Submissions Spin"/>
        </authorList>
    </citation>
    <scope>NUCLEOTIDE SEQUENCE [LARGE SCALE GENOMIC DNA]</scope>
    <source>
        <strain evidence="3">DSM 44100</strain>
    </source>
</reference>
<feature type="domain" description="HTH cro/C1-type" evidence="1">
    <location>
        <begin position="17"/>
        <end position="49"/>
    </location>
</feature>
<name>A0A1C5ACN8_9ACTN</name>
<organism evidence="2 3">
    <name type="scientific">Micromonospora matsumotoense</name>
    <dbReference type="NCBI Taxonomy" id="121616"/>
    <lineage>
        <taxon>Bacteria</taxon>
        <taxon>Bacillati</taxon>
        <taxon>Actinomycetota</taxon>
        <taxon>Actinomycetes</taxon>
        <taxon>Micromonosporales</taxon>
        <taxon>Micromonosporaceae</taxon>
        <taxon>Micromonospora</taxon>
    </lineage>
</organism>
<dbReference type="STRING" id="121616.GA0070216_115131"/>
<dbReference type="PROSITE" id="PS50943">
    <property type="entry name" value="HTH_CROC1"/>
    <property type="match status" value="1"/>
</dbReference>
<dbReference type="EMBL" id="FMCU01000015">
    <property type="protein sequence ID" value="SCF42831.1"/>
    <property type="molecule type" value="Genomic_DNA"/>
</dbReference>
<protein>
    <submittedName>
        <fullName evidence="2">Tetratricopeptide repeat-containing protein</fullName>
    </submittedName>
</protein>
<dbReference type="InterPro" id="IPR010982">
    <property type="entry name" value="Lambda_DNA-bd_dom_sf"/>
</dbReference>
<gene>
    <name evidence="2" type="ORF">GA0070216_115131</name>
</gene>
<dbReference type="Proteomes" id="UP000198797">
    <property type="component" value="Unassembled WGS sequence"/>
</dbReference>
<dbReference type="OrthoDB" id="3213425at2"/>
<dbReference type="SMART" id="SM00530">
    <property type="entry name" value="HTH_XRE"/>
    <property type="match status" value="1"/>
</dbReference>
<dbReference type="Gene3D" id="1.10.260.40">
    <property type="entry name" value="lambda repressor-like DNA-binding domains"/>
    <property type="match status" value="1"/>
</dbReference>
<sequence length="462" mass="50495">MDPQQISDVKRALGRRLAGRRRARGLTQDDVARRVHSTRSTVANVESGRQVVDRVFWVQCDSLLQADGELISGYDEYRFLDVRHKEEKAEAARQARWGAVLDHQAIVEASATDRDASPGSAVPAPTLGLRRDRRRTEPAEVGFPAVMDEVDGLRRSLNEALSMGPVTAAGLDEWERIVAHHGRATRDHSSGTLLRGIAGDLTELTELIGRSPSASALRRLTGMVAQMSGLMCLVLCRIDDRIAAYRWARTARLAAVEAGDPMIRSWVLAQEAHVYYYSADFRETVNLARHARDVAGHEASVGTVLAAAIEARALAAMGRREETRTALGRAEGLLSRLEGNALSASAFGYSEAQLRFHEGNAYTRLGEVDPALAAQDRALELCSPGDYTDWALTRLDRATCLTRMGHASDAVESLAETIGSLDEAKRQGIIAERARIVLGELPPVQRSSSTARDLRAVLAYVR</sequence>
<dbReference type="Gene3D" id="1.25.40.10">
    <property type="entry name" value="Tetratricopeptide repeat domain"/>
    <property type="match status" value="1"/>
</dbReference>